<evidence type="ECO:0000259" key="1">
    <source>
        <dbReference type="SMART" id="SM00871"/>
    </source>
</evidence>
<dbReference type="EMBL" id="JAMFMA010000002">
    <property type="protein sequence ID" value="MCL6273909.1"/>
    <property type="molecule type" value="Genomic_DNA"/>
</dbReference>
<evidence type="ECO:0000313" key="2">
    <source>
        <dbReference type="EMBL" id="MCL6273909.1"/>
    </source>
</evidence>
<dbReference type="RefSeq" id="WP_249657102.1">
    <property type="nucleotide sequence ID" value="NZ_JAMFMA010000002.1"/>
</dbReference>
<dbReference type="InterPro" id="IPR011256">
    <property type="entry name" value="Reg_factor_effector_dom_sf"/>
</dbReference>
<proteinExistence type="predicted"/>
<dbReference type="Proteomes" id="UP001203607">
    <property type="component" value="Unassembled WGS sequence"/>
</dbReference>
<comment type="caution">
    <text evidence="2">The sequence shown here is derived from an EMBL/GenBank/DDBJ whole genome shotgun (WGS) entry which is preliminary data.</text>
</comment>
<dbReference type="Gene3D" id="3.20.80.10">
    <property type="entry name" value="Regulatory factor, effector binding domain"/>
    <property type="match status" value="1"/>
</dbReference>
<feature type="domain" description="AraC effector-binding" evidence="1">
    <location>
        <begin position="142"/>
        <end position="296"/>
    </location>
</feature>
<keyword evidence="3" id="KW-1185">Reference proteome</keyword>
<name>A0ABT0PRB6_9FLAO</name>
<protein>
    <submittedName>
        <fullName evidence="2">GyrI-like domain-containing protein</fullName>
    </submittedName>
</protein>
<gene>
    <name evidence="2" type="ORF">M3P19_07810</name>
</gene>
<dbReference type="SMART" id="SM00871">
    <property type="entry name" value="AraC_E_bind"/>
    <property type="match status" value="1"/>
</dbReference>
<sequence>MKKFLWIFSALLLILLAWYLFVKPSDYTIRFEAKTFPGAINQTIKLWNLSLDSDAPVQFDRDILHLHQRLKFNDSTHIYDWEIIPLGDSLSKVVVNIRDENFSLSNKIKVPFSDTDFEKRSRKTVLNFMENINDHIDKFKVTIEGIEEIPEKYIAYVPVKCTQFQKAGGMMENLAYISQMLLEHQVELNGPPMVQVTKWDMEKDSIEYNFGHPIIRSEKLPIGTDIQYKRIFPQRALKAVYNGNYITSDRAWYALLDYAKKNNIAVENKPVEVFYNNPNMGGDELNWKAEIYLPIKESND</sequence>
<dbReference type="InterPro" id="IPR029442">
    <property type="entry name" value="GyrI-like"/>
</dbReference>
<dbReference type="InterPro" id="IPR010499">
    <property type="entry name" value="AraC_E-bd"/>
</dbReference>
<dbReference type="Pfam" id="PF06445">
    <property type="entry name" value="GyrI-like"/>
    <property type="match status" value="1"/>
</dbReference>
<accession>A0ABT0PRB6</accession>
<organism evidence="2 3">
    <name type="scientific">Flagellimonas spongiicola</name>
    <dbReference type="NCBI Taxonomy" id="2942208"/>
    <lineage>
        <taxon>Bacteria</taxon>
        <taxon>Pseudomonadati</taxon>
        <taxon>Bacteroidota</taxon>
        <taxon>Flavobacteriia</taxon>
        <taxon>Flavobacteriales</taxon>
        <taxon>Flavobacteriaceae</taxon>
        <taxon>Flagellimonas</taxon>
    </lineage>
</organism>
<dbReference type="SUPFAM" id="SSF55136">
    <property type="entry name" value="Probable bacterial effector-binding domain"/>
    <property type="match status" value="1"/>
</dbReference>
<evidence type="ECO:0000313" key="3">
    <source>
        <dbReference type="Proteomes" id="UP001203607"/>
    </source>
</evidence>
<reference evidence="2 3" key="1">
    <citation type="submission" date="2022-05" db="EMBL/GenBank/DDBJ databases">
        <authorList>
            <person name="Park J.-S."/>
        </authorList>
    </citation>
    <scope>NUCLEOTIDE SEQUENCE [LARGE SCALE GENOMIC DNA]</scope>
    <source>
        <strain evidence="2 3">2012CJ35-5</strain>
    </source>
</reference>